<dbReference type="KEGG" id="rox:BV494_08410"/>
<organism evidence="3 4">
    <name type="scientific">Rahnella sikkimica</name>
    <dbReference type="NCBI Taxonomy" id="1805933"/>
    <lineage>
        <taxon>Bacteria</taxon>
        <taxon>Pseudomonadati</taxon>
        <taxon>Pseudomonadota</taxon>
        <taxon>Gammaproteobacteria</taxon>
        <taxon>Enterobacterales</taxon>
        <taxon>Yersiniaceae</taxon>
        <taxon>Rahnella</taxon>
    </lineage>
</organism>
<dbReference type="GO" id="GO:0016491">
    <property type="term" value="F:oxidoreductase activity"/>
    <property type="evidence" value="ECO:0007669"/>
    <property type="project" value="UniProtKB-KW"/>
</dbReference>
<accession>A0A2L1UWY2</accession>
<evidence type="ECO:0000256" key="1">
    <source>
        <dbReference type="ARBA" id="ARBA00023002"/>
    </source>
</evidence>
<dbReference type="GO" id="GO:0005737">
    <property type="term" value="C:cytoplasm"/>
    <property type="evidence" value="ECO:0007669"/>
    <property type="project" value="TreeGrafter"/>
</dbReference>
<dbReference type="PANTHER" id="PTHR13847:SF281">
    <property type="entry name" value="FAD DEPENDENT OXIDOREDUCTASE DOMAIN-CONTAINING PROTEIN"/>
    <property type="match status" value="1"/>
</dbReference>
<dbReference type="SUPFAM" id="SSF51905">
    <property type="entry name" value="FAD/NAD(P)-binding domain"/>
    <property type="match status" value="1"/>
</dbReference>
<dbReference type="PANTHER" id="PTHR13847">
    <property type="entry name" value="SARCOSINE DEHYDROGENASE-RELATED"/>
    <property type="match status" value="1"/>
</dbReference>
<dbReference type="Pfam" id="PF01266">
    <property type="entry name" value="DAO"/>
    <property type="match status" value="1"/>
</dbReference>
<protein>
    <submittedName>
        <fullName evidence="3">Oxidoreductase</fullName>
    </submittedName>
</protein>
<dbReference type="AlphaFoldDB" id="A0A2L1UWY2"/>
<evidence type="ECO:0000259" key="2">
    <source>
        <dbReference type="Pfam" id="PF01266"/>
    </source>
</evidence>
<feature type="domain" description="FAD dependent oxidoreductase" evidence="2">
    <location>
        <begin position="35"/>
        <end position="390"/>
    </location>
</feature>
<gene>
    <name evidence="3" type="ORF">BV494_08410</name>
</gene>
<dbReference type="RefSeq" id="WP_104924752.1">
    <property type="nucleotide sequence ID" value="NZ_CP019062.1"/>
</dbReference>
<dbReference type="InterPro" id="IPR006076">
    <property type="entry name" value="FAD-dep_OxRdtase"/>
</dbReference>
<proteinExistence type="predicted"/>
<keyword evidence="1" id="KW-0560">Oxidoreductase</keyword>
<name>A0A2L1UWY2_9GAMM</name>
<evidence type="ECO:0000313" key="4">
    <source>
        <dbReference type="Proteomes" id="UP000239197"/>
    </source>
</evidence>
<reference evidence="4" key="1">
    <citation type="submission" date="2017-01" db="EMBL/GenBank/DDBJ databases">
        <title>Genome sequence of Rouxiella sp. ERMR1:05.</title>
        <authorList>
            <person name="Kumar R."/>
            <person name="Singh D."/>
            <person name="Kumar S."/>
        </authorList>
    </citation>
    <scope>NUCLEOTIDE SEQUENCE [LARGE SCALE GENOMIC DNA]</scope>
    <source>
        <strain evidence="4">ERMR1:05</strain>
    </source>
</reference>
<dbReference type="Gene3D" id="3.50.50.60">
    <property type="entry name" value="FAD/NAD(P)-binding domain"/>
    <property type="match status" value="1"/>
</dbReference>
<dbReference type="Gene3D" id="3.30.9.10">
    <property type="entry name" value="D-Amino Acid Oxidase, subunit A, domain 2"/>
    <property type="match status" value="1"/>
</dbReference>
<dbReference type="OrthoDB" id="311718at2"/>
<sequence>MKIKNLPLDQNINGWAALRGDRPHHPALHGKVTADWLVIGAGFAGLAFARRIAELRPHEHVVVLEALDIADNASGRNSGFVIDLPHTVGSTSAELEHANTYRRLLQYGLHHLKDTVDQHGIECDWLNSGKYHCAVSEQFDGEIAHYQKELTTLGESFEYLDNAALKQRLGTSFYRSAVYTPNCILVNPAALISGLVATLPENVTVYANSPALQIDTQGTIRAETPHGEVSARKLMLAINGAARGLPLFKGNVFAMSTFATLTEPLTPEQRRLIGDISPWGSTPVNALAGATLRYTSDHRFLIREHVNFAPGLVTSAVETGRHARRHQQLFARIYPQLQNVNMAYTWSGLISITRNGAPVWGNLSENVYSSAGCNGSGSSKQSAFGRLLAEHALGEDNPLLADMESVGRANYLPPRPFLDVGVKSFMARERWRSRSEM</sequence>
<evidence type="ECO:0000313" key="3">
    <source>
        <dbReference type="EMBL" id="AVF37401.1"/>
    </source>
</evidence>
<dbReference type="InterPro" id="IPR036188">
    <property type="entry name" value="FAD/NAD-bd_sf"/>
</dbReference>
<keyword evidence="4" id="KW-1185">Reference proteome</keyword>
<dbReference type="Proteomes" id="UP000239197">
    <property type="component" value="Chromosome"/>
</dbReference>
<dbReference type="EMBL" id="CP019062">
    <property type="protein sequence ID" value="AVF37401.1"/>
    <property type="molecule type" value="Genomic_DNA"/>
</dbReference>